<feature type="transmembrane region" description="Helical" evidence="4">
    <location>
        <begin position="251"/>
        <end position="269"/>
    </location>
</feature>
<keyword evidence="3" id="KW-0067">ATP-binding</keyword>
<dbReference type="Gene3D" id="3.30.300.160">
    <property type="entry name" value="Type II secretion system, protein E, N-terminal domain"/>
    <property type="match status" value="1"/>
</dbReference>
<comment type="caution">
    <text evidence="7">The sequence shown here is derived from an EMBL/GenBank/DDBJ whole genome shotgun (WGS) entry which is preliminary data.</text>
</comment>
<dbReference type="AlphaFoldDB" id="W4RK88"/>
<dbReference type="SUPFAM" id="SSF160246">
    <property type="entry name" value="EspE N-terminal domain-like"/>
    <property type="match status" value="1"/>
</dbReference>
<dbReference type="GO" id="GO:0005524">
    <property type="term" value="F:ATP binding"/>
    <property type="evidence" value="ECO:0007669"/>
    <property type="project" value="UniProtKB-KW"/>
</dbReference>
<name>W4RK88_9BACI</name>
<keyword evidence="4" id="KW-0812">Transmembrane</keyword>
<dbReference type="Proteomes" id="UP000018949">
    <property type="component" value="Unassembled WGS sequence"/>
</dbReference>
<sequence length="282" mass="32037">MKQMRRRLGDLLVETGLLSEDQLQATLAEKAAGQKLGDALLQRGLITEQQLIEVLEFQLGIPHISLYRYPFDTKLFTLIPKETAKRNLVIPLKKEGEKLFVAMADPMDFFTVDDLRLSTGFHIETAIATKDDIIRAINKYYDNNDGLDDLIGISTPVMETVQEESLKEADSPVIRLVNQLLSNASANKASDIHIDPQETKVVIRYRIDGILRVERVLPKHMQNVLTARIKIMANLDITENRTPQDGRIKPILIFILLTFVFLLCQPFLARRSSCVYLIWAAH</sequence>
<dbReference type="InterPro" id="IPR001482">
    <property type="entry name" value="T2SS/T4SS_dom"/>
</dbReference>
<proteinExistence type="inferred from homology"/>
<keyword evidence="8" id="KW-1185">Reference proteome</keyword>
<dbReference type="SUPFAM" id="SSF52540">
    <property type="entry name" value="P-loop containing nucleoside triphosphate hydrolases"/>
    <property type="match status" value="1"/>
</dbReference>
<keyword evidence="4" id="KW-0472">Membrane</keyword>
<comment type="similarity">
    <text evidence="1">Belongs to the GSP E family.</text>
</comment>
<organism evidence="7 8">
    <name type="scientific">Mesobacillus boroniphilus JCM 21738</name>
    <dbReference type="NCBI Taxonomy" id="1294265"/>
    <lineage>
        <taxon>Bacteria</taxon>
        <taxon>Bacillati</taxon>
        <taxon>Bacillota</taxon>
        <taxon>Bacilli</taxon>
        <taxon>Bacillales</taxon>
        <taxon>Bacillaceae</taxon>
        <taxon>Mesobacillus</taxon>
    </lineage>
</organism>
<evidence type="ECO:0000256" key="3">
    <source>
        <dbReference type="ARBA" id="ARBA00022840"/>
    </source>
</evidence>
<dbReference type="eggNOG" id="COG2804">
    <property type="taxonomic scope" value="Bacteria"/>
</dbReference>
<dbReference type="Gene3D" id="3.30.450.90">
    <property type="match status" value="1"/>
</dbReference>
<dbReference type="InterPro" id="IPR027417">
    <property type="entry name" value="P-loop_NTPase"/>
</dbReference>
<dbReference type="PANTHER" id="PTHR30258:SF1">
    <property type="entry name" value="PROTEIN TRANSPORT PROTEIN HOFB HOMOLOG"/>
    <property type="match status" value="1"/>
</dbReference>
<dbReference type="PANTHER" id="PTHR30258">
    <property type="entry name" value="TYPE II SECRETION SYSTEM PROTEIN GSPE-RELATED"/>
    <property type="match status" value="1"/>
</dbReference>
<evidence type="ECO:0000259" key="5">
    <source>
        <dbReference type="Pfam" id="PF00437"/>
    </source>
</evidence>
<feature type="domain" description="Bacterial type II secretion system protein E" evidence="5">
    <location>
        <begin position="168"/>
        <end position="249"/>
    </location>
</feature>
<evidence type="ECO:0000256" key="4">
    <source>
        <dbReference type="SAM" id="Phobius"/>
    </source>
</evidence>
<gene>
    <name evidence="7" type="ORF">JCM21738_641</name>
</gene>
<feature type="domain" description="Type II secretion system protein GspE N-terminal" evidence="6">
    <location>
        <begin position="59"/>
        <end position="143"/>
    </location>
</feature>
<keyword evidence="2" id="KW-0547">Nucleotide-binding</keyword>
<dbReference type="GO" id="GO:0016887">
    <property type="term" value="F:ATP hydrolysis activity"/>
    <property type="evidence" value="ECO:0007669"/>
    <property type="project" value="TreeGrafter"/>
</dbReference>
<protein>
    <submittedName>
        <fullName evidence="7">ATPase PilB</fullName>
    </submittedName>
</protein>
<dbReference type="EMBL" id="BAUW01000004">
    <property type="protein sequence ID" value="GAE43969.1"/>
    <property type="molecule type" value="Genomic_DNA"/>
</dbReference>
<evidence type="ECO:0000313" key="8">
    <source>
        <dbReference type="Proteomes" id="UP000018949"/>
    </source>
</evidence>
<dbReference type="GO" id="GO:0005886">
    <property type="term" value="C:plasma membrane"/>
    <property type="evidence" value="ECO:0007669"/>
    <property type="project" value="TreeGrafter"/>
</dbReference>
<evidence type="ECO:0000259" key="6">
    <source>
        <dbReference type="Pfam" id="PF05157"/>
    </source>
</evidence>
<keyword evidence="4" id="KW-1133">Transmembrane helix</keyword>
<dbReference type="InterPro" id="IPR007831">
    <property type="entry name" value="T2SS_GspE_N"/>
</dbReference>
<dbReference type="Pfam" id="PF00437">
    <property type="entry name" value="T2SSE"/>
    <property type="match status" value="1"/>
</dbReference>
<accession>W4RK88</accession>
<evidence type="ECO:0000313" key="7">
    <source>
        <dbReference type="EMBL" id="GAE43969.1"/>
    </source>
</evidence>
<dbReference type="Pfam" id="PF05157">
    <property type="entry name" value="MshEN"/>
    <property type="match status" value="1"/>
</dbReference>
<evidence type="ECO:0000256" key="2">
    <source>
        <dbReference type="ARBA" id="ARBA00022741"/>
    </source>
</evidence>
<evidence type="ECO:0000256" key="1">
    <source>
        <dbReference type="ARBA" id="ARBA00006611"/>
    </source>
</evidence>
<dbReference type="FunFam" id="3.30.300.160:FF:000002">
    <property type="entry name" value="Type II secretion system protein E"/>
    <property type="match status" value="1"/>
</dbReference>
<dbReference type="InterPro" id="IPR037257">
    <property type="entry name" value="T2SS_E_N_sf"/>
</dbReference>
<reference evidence="7 8" key="1">
    <citation type="submission" date="2013-12" db="EMBL/GenBank/DDBJ databases">
        <title>NBRP : Genome information of microbial organism related human and environment.</title>
        <authorList>
            <person name="Hattori M."/>
            <person name="Oshima K."/>
            <person name="Inaba H."/>
            <person name="Suda W."/>
            <person name="Sakamoto M."/>
            <person name="Iino T."/>
            <person name="Kitahara M."/>
            <person name="Oshida Y."/>
            <person name="Iida T."/>
            <person name="Kudo T."/>
            <person name="Itoh T."/>
            <person name="Ahmed I."/>
            <person name="Ohkuma M."/>
        </authorList>
    </citation>
    <scope>NUCLEOTIDE SEQUENCE [LARGE SCALE GENOMIC DNA]</scope>
    <source>
        <strain evidence="7 8">JCM 21738</strain>
    </source>
</reference>